<dbReference type="EMBL" id="JAVFHQ010000004">
    <property type="protein sequence ID" value="KAK4549330.1"/>
    <property type="molecule type" value="Genomic_DNA"/>
</dbReference>
<dbReference type="AlphaFoldDB" id="A0AAV9JUC6"/>
<evidence type="ECO:0000313" key="2">
    <source>
        <dbReference type="Proteomes" id="UP001324427"/>
    </source>
</evidence>
<sequence>MITSGGLTLFSDQDSAGAGNEPIYLDSTTTLQGYTSYDAVQFCLQSDSSFLVRNPTDGATTVQICSDGLLYLYTANNAATSGCTTVGLTVVYPDV</sequence>
<accession>A0AAV9JUC6</accession>
<evidence type="ECO:0000313" key="1">
    <source>
        <dbReference type="EMBL" id="KAK4549330.1"/>
    </source>
</evidence>
<organism evidence="1 2">
    <name type="scientific">Oleoguttula mirabilis</name>
    <dbReference type="NCBI Taxonomy" id="1507867"/>
    <lineage>
        <taxon>Eukaryota</taxon>
        <taxon>Fungi</taxon>
        <taxon>Dikarya</taxon>
        <taxon>Ascomycota</taxon>
        <taxon>Pezizomycotina</taxon>
        <taxon>Dothideomycetes</taxon>
        <taxon>Dothideomycetidae</taxon>
        <taxon>Mycosphaerellales</taxon>
        <taxon>Teratosphaeriaceae</taxon>
        <taxon>Oleoguttula</taxon>
    </lineage>
</organism>
<reference evidence="1 2" key="1">
    <citation type="submission" date="2021-11" db="EMBL/GenBank/DDBJ databases">
        <title>Black yeast isolated from Biological Soil Crust.</title>
        <authorList>
            <person name="Kurbessoian T."/>
        </authorList>
    </citation>
    <scope>NUCLEOTIDE SEQUENCE [LARGE SCALE GENOMIC DNA]</scope>
    <source>
        <strain evidence="1 2">CCFEE 5522</strain>
    </source>
</reference>
<proteinExistence type="predicted"/>
<comment type="caution">
    <text evidence="1">The sequence shown here is derived from an EMBL/GenBank/DDBJ whole genome shotgun (WGS) entry which is preliminary data.</text>
</comment>
<keyword evidence="2" id="KW-1185">Reference proteome</keyword>
<name>A0AAV9JUC6_9PEZI</name>
<dbReference type="Proteomes" id="UP001324427">
    <property type="component" value="Unassembled WGS sequence"/>
</dbReference>
<gene>
    <name evidence="1" type="ORF">LTR36_006327</name>
</gene>
<protein>
    <submittedName>
        <fullName evidence="1">Uncharacterized protein</fullName>
    </submittedName>
</protein>